<sequence>MADYKVVEVVSRRDLKKFIKFPDTLYKDCPQYVPALFADQKKSLTSVPSLEYCSHRMWMVMDGKKVAGRICGMINPRYNERYCKKRARFGWFDTINDIEVARLLLGTAEKWALDNGMDEIHGPLYYNTLGKQGMLVEGYDNLPPFNCLYNYPYYNDLVTALGYEKECDWVQYKLKAYQPVPEKMVSIADRLMERYRLVEGDIDSLKHDKAMVKEFFRIYNDSFAQSVYNFIPFTDKEIDEEARQTIGLLDKRLCCFLLDENKEIAAFGISFPSISRALQKAKGSMFPFGWIHFLKALKNVETIDLMINGAAPKWQNTGVSSVYHNIMARKFREAGVKWAITNPQIDTNSASFVWGKYEHELYMRRRCYVKRISPDGDRD</sequence>
<protein>
    <recommendedName>
        <fullName evidence="3">N-acetyltransferase domain-containing protein</fullName>
    </recommendedName>
</protein>
<gene>
    <name evidence="1" type="ORF">IAC29_01975</name>
</gene>
<name>A0A9D9HFK8_9BACT</name>
<reference evidence="1" key="2">
    <citation type="journal article" date="2021" name="PeerJ">
        <title>Extensive microbial diversity within the chicken gut microbiome revealed by metagenomics and culture.</title>
        <authorList>
            <person name="Gilroy R."/>
            <person name="Ravi A."/>
            <person name="Getino M."/>
            <person name="Pursley I."/>
            <person name="Horton D.L."/>
            <person name="Alikhan N.F."/>
            <person name="Baker D."/>
            <person name="Gharbi K."/>
            <person name="Hall N."/>
            <person name="Watson M."/>
            <person name="Adriaenssens E.M."/>
            <person name="Foster-Nyarko E."/>
            <person name="Jarju S."/>
            <person name="Secka A."/>
            <person name="Antonio M."/>
            <person name="Oren A."/>
            <person name="Chaudhuri R.R."/>
            <person name="La Ragione R."/>
            <person name="Hildebrand F."/>
            <person name="Pallen M.J."/>
        </authorList>
    </citation>
    <scope>NUCLEOTIDE SEQUENCE</scope>
    <source>
        <strain evidence="1">20514</strain>
    </source>
</reference>
<accession>A0A9D9HFK8</accession>
<dbReference type="SUPFAM" id="SSF55729">
    <property type="entry name" value="Acyl-CoA N-acyltransferases (Nat)"/>
    <property type="match status" value="1"/>
</dbReference>
<dbReference type="EMBL" id="JADIMQ010000029">
    <property type="protein sequence ID" value="MBO8448022.1"/>
    <property type="molecule type" value="Genomic_DNA"/>
</dbReference>
<evidence type="ECO:0000313" key="1">
    <source>
        <dbReference type="EMBL" id="MBO8448022.1"/>
    </source>
</evidence>
<dbReference type="PANTHER" id="PTHR41368">
    <property type="entry name" value="PROTEIN YGHO"/>
    <property type="match status" value="1"/>
</dbReference>
<evidence type="ECO:0008006" key="3">
    <source>
        <dbReference type="Google" id="ProtNLM"/>
    </source>
</evidence>
<comment type="caution">
    <text evidence="1">The sequence shown here is derived from an EMBL/GenBank/DDBJ whole genome shotgun (WGS) entry which is preliminary data.</text>
</comment>
<dbReference type="AlphaFoldDB" id="A0A9D9HFK8"/>
<reference evidence="1" key="1">
    <citation type="submission" date="2020-10" db="EMBL/GenBank/DDBJ databases">
        <authorList>
            <person name="Gilroy R."/>
        </authorList>
    </citation>
    <scope>NUCLEOTIDE SEQUENCE</scope>
    <source>
        <strain evidence="1">20514</strain>
    </source>
</reference>
<evidence type="ECO:0000313" key="2">
    <source>
        <dbReference type="Proteomes" id="UP000810252"/>
    </source>
</evidence>
<dbReference type="PANTHER" id="PTHR41368:SF1">
    <property type="entry name" value="PROTEIN YGHO"/>
    <property type="match status" value="1"/>
</dbReference>
<dbReference type="Proteomes" id="UP000810252">
    <property type="component" value="Unassembled WGS sequence"/>
</dbReference>
<organism evidence="1 2">
    <name type="scientific">Candidatus Cryptobacteroides merdigallinarum</name>
    <dbReference type="NCBI Taxonomy" id="2840770"/>
    <lineage>
        <taxon>Bacteria</taxon>
        <taxon>Pseudomonadati</taxon>
        <taxon>Bacteroidota</taxon>
        <taxon>Bacteroidia</taxon>
        <taxon>Bacteroidales</taxon>
        <taxon>Candidatus Cryptobacteroides</taxon>
    </lineage>
</organism>
<dbReference type="InterPro" id="IPR039968">
    <property type="entry name" value="BcerS-like"/>
</dbReference>
<proteinExistence type="predicted"/>
<dbReference type="InterPro" id="IPR016181">
    <property type="entry name" value="Acyl_CoA_acyltransferase"/>
</dbReference>